<dbReference type="EMBL" id="JAWWNJ010000116">
    <property type="protein sequence ID" value="KAK6991575.1"/>
    <property type="molecule type" value="Genomic_DNA"/>
</dbReference>
<sequence>MALRAHVRLWDTDLAELQAKSRELVVFSRELGGLVIVFWPTVNVVRLEADEVVKLVQQEKLHWPCFFSRLEGRPLPCHILMVGDGVSAYCHYAPVARCSFFLSLSPINVRLQYLLTRFTEPPNSHSNTRAPFSYIPRIQKGSSQASSSVEMRIRRCIHSMGRFSMQGILVTMIQTFVNEARRRYSSLILLNAQLLIIVCVQL</sequence>
<dbReference type="AlphaFoldDB" id="A0AAV9ZRW5"/>
<organism evidence="1 2">
    <name type="scientific">Favolaschia claudopus</name>
    <dbReference type="NCBI Taxonomy" id="2862362"/>
    <lineage>
        <taxon>Eukaryota</taxon>
        <taxon>Fungi</taxon>
        <taxon>Dikarya</taxon>
        <taxon>Basidiomycota</taxon>
        <taxon>Agaricomycotina</taxon>
        <taxon>Agaricomycetes</taxon>
        <taxon>Agaricomycetidae</taxon>
        <taxon>Agaricales</taxon>
        <taxon>Marasmiineae</taxon>
        <taxon>Mycenaceae</taxon>
        <taxon>Favolaschia</taxon>
    </lineage>
</organism>
<evidence type="ECO:0000313" key="1">
    <source>
        <dbReference type="EMBL" id="KAK6991575.1"/>
    </source>
</evidence>
<name>A0AAV9ZRW5_9AGAR</name>
<comment type="caution">
    <text evidence="1">The sequence shown here is derived from an EMBL/GenBank/DDBJ whole genome shotgun (WGS) entry which is preliminary data.</text>
</comment>
<reference evidence="1 2" key="1">
    <citation type="journal article" date="2024" name="J Genomics">
        <title>Draft genome sequencing and assembly of Favolaschia claudopus CIRM-BRFM 2984 isolated from oak limbs.</title>
        <authorList>
            <person name="Navarro D."/>
            <person name="Drula E."/>
            <person name="Chaduli D."/>
            <person name="Cazenave R."/>
            <person name="Ahrendt S."/>
            <person name="Wang J."/>
            <person name="Lipzen A."/>
            <person name="Daum C."/>
            <person name="Barry K."/>
            <person name="Grigoriev I.V."/>
            <person name="Favel A."/>
            <person name="Rosso M.N."/>
            <person name="Martin F."/>
        </authorList>
    </citation>
    <scope>NUCLEOTIDE SEQUENCE [LARGE SCALE GENOMIC DNA]</scope>
    <source>
        <strain evidence="1 2">CIRM-BRFM 2984</strain>
    </source>
</reference>
<proteinExistence type="predicted"/>
<evidence type="ECO:0000313" key="2">
    <source>
        <dbReference type="Proteomes" id="UP001362999"/>
    </source>
</evidence>
<gene>
    <name evidence="1" type="ORF">R3P38DRAFT_2803627</name>
</gene>
<keyword evidence="2" id="KW-1185">Reference proteome</keyword>
<protein>
    <submittedName>
        <fullName evidence="1">Uncharacterized protein</fullName>
    </submittedName>
</protein>
<accession>A0AAV9ZRW5</accession>
<dbReference type="Proteomes" id="UP001362999">
    <property type="component" value="Unassembled WGS sequence"/>
</dbReference>